<gene>
    <name evidence="1" type="ORF">DCF17_06745</name>
</gene>
<name>A0A2W4WDD8_9CYAN</name>
<dbReference type="AlphaFoldDB" id="A0A2W4WDD8"/>
<evidence type="ECO:0000313" key="2">
    <source>
        <dbReference type="Proteomes" id="UP000249081"/>
    </source>
</evidence>
<sequence length="75" mass="7184">MVGAALVAGIVIVTAAVGGGGTGENIGWLAGGGDVTTADVVGRGDEKTGRATEVAGRLRVASGLGLWALLLPGAR</sequence>
<reference evidence="1 2" key="2">
    <citation type="submission" date="2018-06" db="EMBL/GenBank/DDBJ databases">
        <title>Metagenomic assembly of (sub)arctic Cyanobacteria and their associated microbiome from non-axenic cultures.</title>
        <authorList>
            <person name="Baurain D."/>
        </authorList>
    </citation>
    <scope>NUCLEOTIDE SEQUENCE [LARGE SCALE GENOMIC DNA]</scope>
    <source>
        <strain evidence="1">ULC041bin1</strain>
    </source>
</reference>
<accession>A0A2W4WDD8</accession>
<organism evidence="1 2">
    <name type="scientific">Shackletoniella antarctica</name>
    <dbReference type="NCBI Taxonomy" id="268115"/>
    <lineage>
        <taxon>Bacteria</taxon>
        <taxon>Bacillati</taxon>
        <taxon>Cyanobacteriota</taxon>
        <taxon>Cyanophyceae</taxon>
        <taxon>Oculatellales</taxon>
        <taxon>Oculatellaceae</taxon>
        <taxon>Shackletoniella</taxon>
    </lineage>
</organism>
<dbReference type="EMBL" id="QBMN01000033">
    <property type="protein sequence ID" value="PZO43064.1"/>
    <property type="molecule type" value="Genomic_DNA"/>
</dbReference>
<dbReference type="Proteomes" id="UP000249081">
    <property type="component" value="Unassembled WGS sequence"/>
</dbReference>
<protein>
    <submittedName>
        <fullName evidence="1">Uncharacterized protein</fullName>
    </submittedName>
</protein>
<reference evidence="2" key="1">
    <citation type="submission" date="2018-04" db="EMBL/GenBank/DDBJ databases">
        <authorList>
            <person name="Cornet L."/>
        </authorList>
    </citation>
    <scope>NUCLEOTIDE SEQUENCE [LARGE SCALE GENOMIC DNA]</scope>
</reference>
<evidence type="ECO:0000313" key="1">
    <source>
        <dbReference type="EMBL" id="PZO43064.1"/>
    </source>
</evidence>
<comment type="caution">
    <text evidence="1">The sequence shown here is derived from an EMBL/GenBank/DDBJ whole genome shotgun (WGS) entry which is preliminary data.</text>
</comment>
<proteinExistence type="predicted"/>